<comment type="function">
    <text evidence="8">Catalyzes the conversion of 7,8-dihydroneopterin to 6-hydroxymethyl-7,8-dihydropterin.</text>
</comment>
<dbReference type="PANTHER" id="PTHR42844">
    <property type="entry name" value="DIHYDRONEOPTERIN ALDOLASE 1-RELATED"/>
    <property type="match status" value="1"/>
</dbReference>
<dbReference type="CDD" id="cd00534">
    <property type="entry name" value="DHNA_DHNTPE"/>
    <property type="match status" value="1"/>
</dbReference>
<evidence type="ECO:0000256" key="7">
    <source>
        <dbReference type="ARBA" id="ARBA00023239"/>
    </source>
</evidence>
<keyword evidence="6" id="KW-0413">Isomerase</keyword>
<dbReference type="InterPro" id="IPR006156">
    <property type="entry name" value="Dihydroneopterin_aldolase"/>
</dbReference>
<dbReference type="EC" id="4.1.2.25" evidence="8"/>
<reference evidence="10" key="1">
    <citation type="submission" date="2020-05" db="EMBL/GenBank/DDBJ databases">
        <title>Sulfur intermediates as new biogeochemical hubs in an aquatic model microbial ecosystem.</title>
        <authorList>
            <person name="Vigneron A."/>
        </authorList>
    </citation>
    <scope>NUCLEOTIDE SEQUENCE</scope>
    <source>
        <strain evidence="10">Bin.250</strain>
    </source>
</reference>
<evidence type="ECO:0000313" key="11">
    <source>
        <dbReference type="Proteomes" id="UP000754644"/>
    </source>
</evidence>
<feature type="domain" description="Dihydroneopterin aldolase/epimerase" evidence="9">
    <location>
        <begin position="4"/>
        <end position="114"/>
    </location>
</feature>
<comment type="similarity">
    <text evidence="4 8">Belongs to the DHNA family.</text>
</comment>
<dbReference type="InterPro" id="IPR006157">
    <property type="entry name" value="FolB_dom"/>
</dbReference>
<dbReference type="PANTHER" id="PTHR42844:SF1">
    <property type="entry name" value="DIHYDRONEOPTERIN ALDOLASE 1-RELATED"/>
    <property type="match status" value="1"/>
</dbReference>
<dbReference type="GO" id="GO:0005737">
    <property type="term" value="C:cytoplasm"/>
    <property type="evidence" value="ECO:0007669"/>
    <property type="project" value="TreeGrafter"/>
</dbReference>
<dbReference type="GO" id="GO:0016853">
    <property type="term" value="F:isomerase activity"/>
    <property type="evidence" value="ECO:0007669"/>
    <property type="project" value="UniProtKB-KW"/>
</dbReference>
<evidence type="ECO:0000256" key="8">
    <source>
        <dbReference type="RuleBase" id="RU362079"/>
    </source>
</evidence>
<dbReference type="Pfam" id="PF02152">
    <property type="entry name" value="FolB"/>
    <property type="match status" value="1"/>
</dbReference>
<dbReference type="SUPFAM" id="SSF55620">
    <property type="entry name" value="Tetrahydrobiopterin biosynthesis enzymes-like"/>
    <property type="match status" value="1"/>
</dbReference>
<dbReference type="AlphaFoldDB" id="A0A973A9I9"/>
<dbReference type="NCBIfam" id="TIGR00526">
    <property type="entry name" value="folB_dom"/>
    <property type="match status" value="1"/>
</dbReference>
<accession>A0A973A9I9</accession>
<evidence type="ECO:0000256" key="4">
    <source>
        <dbReference type="ARBA" id="ARBA00005708"/>
    </source>
</evidence>
<dbReference type="NCBIfam" id="TIGR00525">
    <property type="entry name" value="folB"/>
    <property type="match status" value="1"/>
</dbReference>
<protein>
    <recommendedName>
        <fullName evidence="8">7,8-dihydroneopterin aldolase</fullName>
        <ecNumber evidence="8">4.1.2.25</ecNumber>
    </recommendedName>
</protein>
<evidence type="ECO:0000313" key="10">
    <source>
        <dbReference type="EMBL" id="NQV65833.1"/>
    </source>
</evidence>
<gene>
    <name evidence="10" type="primary">folB</name>
    <name evidence="10" type="ORF">HQ497_10765</name>
</gene>
<evidence type="ECO:0000256" key="1">
    <source>
        <dbReference type="ARBA" id="ARBA00000693"/>
    </source>
</evidence>
<name>A0A973A9I9_9GAMM</name>
<dbReference type="Gene3D" id="3.30.1130.10">
    <property type="match status" value="1"/>
</dbReference>
<dbReference type="GO" id="GO:0004150">
    <property type="term" value="F:dihydroneopterin aldolase activity"/>
    <property type="evidence" value="ECO:0007669"/>
    <property type="project" value="UniProtKB-UniRule"/>
</dbReference>
<evidence type="ECO:0000256" key="2">
    <source>
        <dbReference type="ARBA" id="ARBA00001353"/>
    </source>
</evidence>
<organism evidence="10 11">
    <name type="scientific">SAR86 cluster bacterium</name>
    <dbReference type="NCBI Taxonomy" id="2030880"/>
    <lineage>
        <taxon>Bacteria</taxon>
        <taxon>Pseudomonadati</taxon>
        <taxon>Pseudomonadota</taxon>
        <taxon>Gammaproteobacteria</taxon>
        <taxon>SAR86 cluster</taxon>
    </lineage>
</organism>
<comment type="pathway">
    <text evidence="3 8">Cofactor biosynthesis; tetrahydrofolate biosynthesis; 2-amino-4-hydroxy-6-hydroxymethyl-7,8-dihydropteridine diphosphate from 7,8-dihydroneopterin triphosphate: step 3/4.</text>
</comment>
<dbReference type="SMART" id="SM00905">
    <property type="entry name" value="FolB"/>
    <property type="match status" value="1"/>
</dbReference>
<dbReference type="GO" id="GO:0046654">
    <property type="term" value="P:tetrahydrofolate biosynthetic process"/>
    <property type="evidence" value="ECO:0007669"/>
    <property type="project" value="UniProtKB-UniRule"/>
</dbReference>
<keyword evidence="7 8" id="KW-0456">Lyase</keyword>
<comment type="catalytic activity">
    <reaction evidence="1">
        <text>7,8-dihydroneopterin = 7,8-dihydromonapterin</text>
        <dbReference type="Rhea" id="RHEA:45328"/>
        <dbReference type="ChEBI" id="CHEBI:17001"/>
        <dbReference type="ChEBI" id="CHEBI:71175"/>
        <dbReference type="EC" id="5.1.99.8"/>
    </reaction>
</comment>
<evidence type="ECO:0000259" key="9">
    <source>
        <dbReference type="SMART" id="SM00905"/>
    </source>
</evidence>
<evidence type="ECO:0000256" key="5">
    <source>
        <dbReference type="ARBA" id="ARBA00022909"/>
    </source>
</evidence>
<keyword evidence="5 8" id="KW-0289">Folate biosynthesis</keyword>
<evidence type="ECO:0000256" key="6">
    <source>
        <dbReference type="ARBA" id="ARBA00023235"/>
    </source>
</evidence>
<dbReference type="GO" id="GO:0046656">
    <property type="term" value="P:folic acid biosynthetic process"/>
    <property type="evidence" value="ECO:0007669"/>
    <property type="project" value="UniProtKB-UniRule"/>
</dbReference>
<dbReference type="Proteomes" id="UP000754644">
    <property type="component" value="Unassembled WGS sequence"/>
</dbReference>
<sequence>MDIVYIEGLRVDTVIGVYDWERTIQQTVVIDLQMTTDIALAARDDDLAFTLDYGAIADRVTAFVAASRFQLLESLAEAIASLVLAEFAVDTVKLKIGKPGAVSNATDVGVIIKRSSTAGPDHETA</sequence>
<comment type="catalytic activity">
    <reaction evidence="2 8">
        <text>7,8-dihydroneopterin = 6-hydroxymethyl-7,8-dihydropterin + glycolaldehyde</text>
        <dbReference type="Rhea" id="RHEA:10540"/>
        <dbReference type="ChEBI" id="CHEBI:17001"/>
        <dbReference type="ChEBI" id="CHEBI:17071"/>
        <dbReference type="ChEBI" id="CHEBI:44841"/>
        <dbReference type="EC" id="4.1.2.25"/>
    </reaction>
</comment>
<proteinExistence type="inferred from homology"/>
<dbReference type="InterPro" id="IPR043133">
    <property type="entry name" value="GTP-CH-I_C/QueF"/>
</dbReference>
<evidence type="ECO:0000256" key="3">
    <source>
        <dbReference type="ARBA" id="ARBA00005013"/>
    </source>
</evidence>
<comment type="caution">
    <text evidence="10">The sequence shown here is derived from an EMBL/GenBank/DDBJ whole genome shotgun (WGS) entry which is preliminary data.</text>
</comment>
<dbReference type="FunFam" id="3.30.1130.10:FF:000002">
    <property type="entry name" value="7,8-dihydroneopterin aldolase"/>
    <property type="match status" value="1"/>
</dbReference>
<dbReference type="EMBL" id="JABMOJ010000407">
    <property type="protein sequence ID" value="NQV65833.1"/>
    <property type="molecule type" value="Genomic_DNA"/>
</dbReference>